<dbReference type="AlphaFoldDB" id="C7CDP0"/>
<proteinExistence type="inferred from homology"/>
<dbReference type="InterPro" id="IPR000120">
    <property type="entry name" value="Amidase"/>
</dbReference>
<sequence length="485" mass="50334">MRRPLGRRASLAESGAMTSDLDFMTALELRRLIAARAISPVELTEHALTHAEASQASLNAFCHLMPEEARSAARRAEEAVMCGSPLGLLHGLPVSVKDLIAVGGQPYASGSRAMASNVAAADAPAVERLRAAGAIIIGKTTTSEFGAKPVGDSPLTGITRHPWDLAKTPGGSSAGAAASVAAGITPFALGTDGGGSLRIPAALTGLVGLKAQFGRVPVWPTSATPTLAHVGALARNVADAALLTTAVAGHDPRDPFAVAGPVPDLLGAAKASVAGLRVAWSATLGYARPNPEVAAIARAAAMALADQGAIVEEVETVFESDPAALWTAEFYAGIGTRLRGVLESRRDLLDPAVADVLDAALAQEMRAYYETVFARYALRDRMVSFFTGYDVLVSPTLPISSLEVGRNIPEGLEDRSLVSWAFYTYPFNLTGQPAASVCAGIASDGMPVGLQIVGRTLGEFDVVRTAAAIERTKPPGYNLRPLIEP</sequence>
<comment type="similarity">
    <text evidence="1">Belongs to the amidase family.</text>
</comment>
<name>C7CDP0_METED</name>
<feature type="domain" description="Amidase" evidence="2">
    <location>
        <begin position="42"/>
        <end position="461"/>
    </location>
</feature>
<dbReference type="HOGENOM" id="CLU_009600_0_4_5"/>
<organism evidence="3 4">
    <name type="scientific">Methylorubrum extorquens (strain DSM 6343 / CIP 106787 / DM4)</name>
    <name type="common">Methylobacterium extorquens</name>
    <dbReference type="NCBI Taxonomy" id="661410"/>
    <lineage>
        <taxon>Bacteria</taxon>
        <taxon>Pseudomonadati</taxon>
        <taxon>Pseudomonadota</taxon>
        <taxon>Alphaproteobacteria</taxon>
        <taxon>Hyphomicrobiales</taxon>
        <taxon>Methylobacteriaceae</taxon>
        <taxon>Methylorubrum</taxon>
    </lineage>
</organism>
<evidence type="ECO:0000313" key="3">
    <source>
        <dbReference type="EMBL" id="CAX25804.1"/>
    </source>
</evidence>
<keyword evidence="3" id="KW-0378">Hydrolase</keyword>
<dbReference type="InterPro" id="IPR036928">
    <property type="entry name" value="AS_sf"/>
</dbReference>
<dbReference type="PANTHER" id="PTHR11895:SF7">
    <property type="entry name" value="GLUTAMYL-TRNA(GLN) AMIDOTRANSFERASE SUBUNIT A, MITOCHONDRIAL"/>
    <property type="match status" value="1"/>
</dbReference>
<gene>
    <name evidence="3" type="ORF">METD_I4172</name>
</gene>
<protein>
    <submittedName>
        <fullName evidence="3">Amidase-related enzyme</fullName>
        <ecNumber evidence="3">3.5.1.4</ecNumber>
    </submittedName>
</protein>
<dbReference type="Gene3D" id="3.90.1300.10">
    <property type="entry name" value="Amidase signature (AS) domain"/>
    <property type="match status" value="1"/>
</dbReference>
<dbReference type="EC" id="3.5.1.4" evidence="3"/>
<accession>C7CDP0</accession>
<dbReference type="KEGG" id="mdi:METDI4172"/>
<reference evidence="4" key="1">
    <citation type="journal article" date="2009" name="PLoS ONE">
        <title>Methylobacterium genome sequences: a reference blueprint to investigate microbial metabolism of C1 compounds from natural and industrial sources.</title>
        <authorList>
            <person name="Vuilleumier S."/>
            <person name="Chistoserdova L."/>
            <person name="Lee M.-C."/>
            <person name="Bringel F."/>
            <person name="Lajus A."/>
            <person name="Zhou Y."/>
            <person name="Gourion B."/>
            <person name="Barbe V."/>
            <person name="Chang J."/>
            <person name="Cruveiller S."/>
            <person name="Dossat C."/>
            <person name="Gillett W."/>
            <person name="Gruffaz C."/>
            <person name="Haugen E."/>
            <person name="Hourcade E."/>
            <person name="Levy R."/>
            <person name="Mangenot S."/>
            <person name="Muller E."/>
            <person name="Nadalig T."/>
            <person name="Pagni M."/>
            <person name="Penny C."/>
            <person name="Peyraud R."/>
            <person name="Robinson D.G."/>
            <person name="Roche D."/>
            <person name="Rouy Z."/>
            <person name="Saenampechek C."/>
            <person name="Salvignol G."/>
            <person name="Vallenet D."/>
            <person name="Wu Z."/>
            <person name="Marx C.J."/>
            <person name="Vorholt J.A."/>
            <person name="Olson M.V."/>
            <person name="Kaul R."/>
            <person name="Weissenbach J."/>
            <person name="Medigue C."/>
            <person name="Lidstrom M.E."/>
        </authorList>
    </citation>
    <scope>NUCLEOTIDE SEQUENCE [LARGE SCALE GENOMIC DNA]</scope>
    <source>
        <strain evidence="4">DSM 6343 / CIP 106787 / DM4</strain>
    </source>
</reference>
<evidence type="ECO:0000256" key="1">
    <source>
        <dbReference type="ARBA" id="ARBA00009199"/>
    </source>
</evidence>
<dbReference type="SUPFAM" id="SSF75304">
    <property type="entry name" value="Amidase signature (AS) enzymes"/>
    <property type="match status" value="1"/>
</dbReference>
<evidence type="ECO:0000259" key="2">
    <source>
        <dbReference type="Pfam" id="PF01425"/>
    </source>
</evidence>
<evidence type="ECO:0000313" key="4">
    <source>
        <dbReference type="Proteomes" id="UP000008070"/>
    </source>
</evidence>
<dbReference type="Pfam" id="PF01425">
    <property type="entry name" value="Amidase"/>
    <property type="match status" value="1"/>
</dbReference>
<dbReference type="PANTHER" id="PTHR11895">
    <property type="entry name" value="TRANSAMIDASE"/>
    <property type="match status" value="1"/>
</dbReference>
<dbReference type="GO" id="GO:0004040">
    <property type="term" value="F:amidase activity"/>
    <property type="evidence" value="ECO:0007669"/>
    <property type="project" value="UniProtKB-EC"/>
</dbReference>
<dbReference type="InterPro" id="IPR023631">
    <property type="entry name" value="Amidase_dom"/>
</dbReference>
<dbReference type="EMBL" id="FP103042">
    <property type="protein sequence ID" value="CAX25804.1"/>
    <property type="molecule type" value="Genomic_DNA"/>
</dbReference>
<dbReference type="Proteomes" id="UP000008070">
    <property type="component" value="Chromosome"/>
</dbReference>